<dbReference type="EMBL" id="BK015367">
    <property type="protein sequence ID" value="DAE03475.1"/>
    <property type="molecule type" value="Genomic_DNA"/>
</dbReference>
<reference evidence="4" key="1">
    <citation type="journal article" date="2021" name="Proc. Natl. Acad. Sci. U.S.A.">
        <title>A Catalog of Tens of Thousands of Viruses from Human Metagenomes Reveals Hidden Associations with Chronic Diseases.</title>
        <authorList>
            <person name="Tisza M.J."/>
            <person name="Buck C.B."/>
        </authorList>
    </citation>
    <scope>NUCLEOTIDE SEQUENCE</scope>
    <source>
        <strain evidence="4">CtPat53</strain>
    </source>
</reference>
<dbReference type="Gene3D" id="3.40.140.120">
    <property type="match status" value="1"/>
</dbReference>
<keyword evidence="1" id="KW-0118">Viral capsid assembly</keyword>
<sequence>MGFLDKIRRRYRNAATATAEDSRFSVWLAGKGYVLGPEKALQVAAVFRCVDIITKTMGTLPIHLMKRVGEGGRERAENHPVYPLVYILPNPQTTAYEFKQMYVANLLLCRAAFAVIRRDRNGFIRELWNVPTANVAGPYINNVTGERYIVVSDDQFNETLYEGDFLYTPGFLLNDRQTALEPLAIAAEVLGLTNSLAQYASSSVNGTSPGGFIEHPGAMSDKAFARFKEDFNQNYAGAVNSGKWLFLEEGAKANMFSRDMEKAQVLESRKMQVTEIARIFGVPPHLVMDLEHATFSNIEQQSAEYVRDCINPLSVRLEQSMYRDLLTARERKIYYFKTNTNALLRGDTQTRAQYYNTMRQNGVMSTNDIRELEDMKPSSEPGADLLLVNGNMITLANAAANLPKGAQAKLKEGIR</sequence>
<accession>A0A8S5PAJ9</accession>
<dbReference type="NCBIfam" id="TIGR01537">
    <property type="entry name" value="portal_HK97"/>
    <property type="match status" value="1"/>
</dbReference>
<dbReference type="Gene3D" id="1.20.1270.210">
    <property type="match status" value="1"/>
</dbReference>
<evidence type="ECO:0000313" key="4">
    <source>
        <dbReference type="EMBL" id="DAE03475.1"/>
    </source>
</evidence>
<evidence type="ECO:0000256" key="1">
    <source>
        <dbReference type="ARBA" id="ARBA00022950"/>
    </source>
</evidence>
<dbReference type="Pfam" id="PF04860">
    <property type="entry name" value="Phage_portal"/>
    <property type="match status" value="1"/>
</dbReference>
<keyword evidence="3" id="KW-0231">Viral genome packaging</keyword>
<dbReference type="InterPro" id="IPR006427">
    <property type="entry name" value="Portal_HK97"/>
</dbReference>
<keyword evidence="1" id="KW-1188">Viral release from host cell</keyword>
<organism evidence="4">
    <name type="scientific">Siphoviridae sp. ctPat53</name>
    <dbReference type="NCBI Taxonomy" id="2825486"/>
    <lineage>
        <taxon>Viruses</taxon>
        <taxon>Duplodnaviria</taxon>
        <taxon>Heunggongvirae</taxon>
        <taxon>Uroviricota</taxon>
        <taxon>Caudoviricetes</taxon>
    </lineage>
</organism>
<dbReference type="InterPro" id="IPR006944">
    <property type="entry name" value="Phage/GTA_portal"/>
</dbReference>
<keyword evidence="2" id="KW-1171">Viral genome ejection through host cell envelope</keyword>
<keyword evidence="2" id="KW-1160">Virus entry into host cell</keyword>
<protein>
    <submittedName>
        <fullName evidence="4">Portal protein</fullName>
    </submittedName>
</protein>
<name>A0A8S5PAJ9_9CAUD</name>
<evidence type="ECO:0000256" key="3">
    <source>
        <dbReference type="ARBA" id="ARBA00023219"/>
    </source>
</evidence>
<keyword evidence="2" id="KW-1162">Viral penetration into host cytoplasm</keyword>
<evidence type="ECO:0000256" key="2">
    <source>
        <dbReference type="ARBA" id="ARBA00023009"/>
    </source>
</evidence>
<dbReference type="Gene3D" id="3.30.1120.70">
    <property type="match status" value="1"/>
</dbReference>
<proteinExistence type="predicted"/>